<name>A0A917V6S9_9HYPH</name>
<dbReference type="Proteomes" id="UP000600449">
    <property type="component" value="Unassembled WGS sequence"/>
</dbReference>
<keyword evidence="2" id="KW-1185">Reference proteome</keyword>
<dbReference type="Gene3D" id="3.40.50.12790">
    <property type="entry name" value="FHIPEP family, domain 4"/>
    <property type="match status" value="1"/>
</dbReference>
<dbReference type="GO" id="GO:0009306">
    <property type="term" value="P:protein secretion"/>
    <property type="evidence" value="ECO:0007669"/>
    <property type="project" value="InterPro"/>
</dbReference>
<evidence type="ECO:0000313" key="1">
    <source>
        <dbReference type="EMBL" id="GGK45436.1"/>
    </source>
</evidence>
<dbReference type="InterPro" id="IPR001712">
    <property type="entry name" value="T3SS_FHIPEP"/>
</dbReference>
<organism evidence="1 2">
    <name type="scientific">Salinarimonas ramus</name>
    <dbReference type="NCBI Taxonomy" id="690164"/>
    <lineage>
        <taxon>Bacteria</taxon>
        <taxon>Pseudomonadati</taxon>
        <taxon>Pseudomonadota</taxon>
        <taxon>Alphaproteobacteria</taxon>
        <taxon>Hyphomicrobiales</taxon>
        <taxon>Salinarimonadaceae</taxon>
        <taxon>Salinarimonas</taxon>
    </lineage>
</organism>
<dbReference type="Pfam" id="PF00771">
    <property type="entry name" value="FHIPEP"/>
    <property type="match status" value="1"/>
</dbReference>
<dbReference type="RefSeq" id="WP_188914625.1">
    <property type="nucleotide sequence ID" value="NZ_BMMF01000011.1"/>
</dbReference>
<gene>
    <name evidence="1" type="ORF">GCM10011322_35810</name>
</gene>
<dbReference type="GO" id="GO:0016020">
    <property type="term" value="C:membrane"/>
    <property type="evidence" value="ECO:0007669"/>
    <property type="project" value="InterPro"/>
</dbReference>
<evidence type="ECO:0008006" key="3">
    <source>
        <dbReference type="Google" id="ProtNLM"/>
    </source>
</evidence>
<dbReference type="InterPro" id="IPR042196">
    <property type="entry name" value="FHIPEP_4"/>
</dbReference>
<sequence length="104" mass="11398">MIEALVLGPDVETAMRKIASSDATALRTAEATVKKVVDLVRKRMEENAREGVPLCLMTPADLRRQLRRVLKQHKVELPVLSFADVAPDYQMRTVAVVGTAKAAA</sequence>
<accession>A0A917V6S9</accession>
<proteinExistence type="predicted"/>
<dbReference type="EMBL" id="BMMF01000011">
    <property type="protein sequence ID" value="GGK45436.1"/>
    <property type="molecule type" value="Genomic_DNA"/>
</dbReference>
<dbReference type="AlphaFoldDB" id="A0A917V6S9"/>
<reference evidence="1 2" key="1">
    <citation type="journal article" date="2014" name="Int. J. Syst. Evol. Microbiol.">
        <title>Complete genome sequence of Corynebacterium casei LMG S-19264T (=DSM 44701T), isolated from a smear-ripened cheese.</title>
        <authorList>
            <consortium name="US DOE Joint Genome Institute (JGI-PGF)"/>
            <person name="Walter F."/>
            <person name="Albersmeier A."/>
            <person name="Kalinowski J."/>
            <person name="Ruckert C."/>
        </authorList>
    </citation>
    <scope>NUCLEOTIDE SEQUENCE [LARGE SCALE GENOMIC DNA]</scope>
    <source>
        <strain evidence="1 2">CGMCC 1.9161</strain>
    </source>
</reference>
<evidence type="ECO:0000313" key="2">
    <source>
        <dbReference type="Proteomes" id="UP000600449"/>
    </source>
</evidence>
<protein>
    <recommendedName>
        <fullName evidence="3">Flagellar biosynthesis protein FlhA</fullName>
    </recommendedName>
</protein>
<comment type="caution">
    <text evidence="1">The sequence shown here is derived from an EMBL/GenBank/DDBJ whole genome shotgun (WGS) entry which is preliminary data.</text>
</comment>